<dbReference type="PANTHER" id="PTHR42788:SF13">
    <property type="entry name" value="ALIPHATIC SULFONATES IMPORT ATP-BINDING PROTEIN SSUB"/>
    <property type="match status" value="1"/>
</dbReference>
<dbReference type="PANTHER" id="PTHR42788">
    <property type="entry name" value="TAURINE IMPORT ATP-BINDING PROTEIN-RELATED"/>
    <property type="match status" value="1"/>
</dbReference>
<dbReference type="Proteomes" id="UP001165368">
    <property type="component" value="Unassembled WGS sequence"/>
</dbReference>
<dbReference type="InterPro" id="IPR050166">
    <property type="entry name" value="ABC_transporter_ATP-bind"/>
</dbReference>
<reference evidence="5" key="1">
    <citation type="submission" date="2022-01" db="EMBL/GenBank/DDBJ databases">
        <authorList>
            <person name="Jo J.-H."/>
            <person name="Im W.-T."/>
        </authorList>
    </citation>
    <scope>NUCLEOTIDE SEQUENCE</scope>
    <source>
        <strain evidence="5">I2-34</strain>
    </source>
</reference>
<evidence type="ECO:0000313" key="5">
    <source>
        <dbReference type="EMBL" id="MCG2622533.1"/>
    </source>
</evidence>
<accession>A0ABS9L7P7</accession>
<sequence>MEFEGIKAEGVEKRYGSGASAVTVLEGLDLEIQPHSFVSLLGPSGCGKSTLLKILGGIESASAGDVTVNGVPVGEAVRRRQFGLVPQKAALLPWKTALENARMLRQIATRRKRGADIEEAAAKALEMVGLTEAAHKLPHELSGGMAQRVSIARALALDPQILLMDEPFGALDAITRDEMNLRLADVWAETRKTVVFVTHSIPEAVFLSDVIHVMGTKPGRIVETLEIDLPRPRTLEVFDTPTFQEYAAHLRHQLEPKAVA</sequence>
<name>A0ABS9L7P7_9MICC</name>
<dbReference type="Gene3D" id="3.40.50.300">
    <property type="entry name" value="P-loop containing nucleotide triphosphate hydrolases"/>
    <property type="match status" value="1"/>
</dbReference>
<proteinExistence type="predicted"/>
<comment type="caution">
    <text evidence="5">The sequence shown here is derived from an EMBL/GenBank/DDBJ whole genome shotgun (WGS) entry which is preliminary data.</text>
</comment>
<evidence type="ECO:0000313" key="6">
    <source>
        <dbReference type="Proteomes" id="UP001165368"/>
    </source>
</evidence>
<dbReference type="PROSITE" id="PS50893">
    <property type="entry name" value="ABC_TRANSPORTER_2"/>
    <property type="match status" value="1"/>
</dbReference>
<dbReference type="EMBL" id="JAKLTQ010000007">
    <property type="protein sequence ID" value="MCG2622533.1"/>
    <property type="molecule type" value="Genomic_DNA"/>
</dbReference>
<protein>
    <submittedName>
        <fullName evidence="5">ABC transporter ATP-binding protein</fullName>
    </submittedName>
</protein>
<dbReference type="SMART" id="SM00382">
    <property type="entry name" value="AAA"/>
    <property type="match status" value="1"/>
</dbReference>
<evidence type="ECO:0000259" key="4">
    <source>
        <dbReference type="PROSITE" id="PS50893"/>
    </source>
</evidence>
<keyword evidence="3 5" id="KW-0067">ATP-binding</keyword>
<gene>
    <name evidence="5" type="ORF">LVY72_11475</name>
</gene>
<dbReference type="GO" id="GO:0005524">
    <property type="term" value="F:ATP binding"/>
    <property type="evidence" value="ECO:0007669"/>
    <property type="project" value="UniProtKB-KW"/>
</dbReference>
<dbReference type="SUPFAM" id="SSF52540">
    <property type="entry name" value="P-loop containing nucleoside triphosphate hydrolases"/>
    <property type="match status" value="1"/>
</dbReference>
<feature type="domain" description="ABC transporter" evidence="4">
    <location>
        <begin position="6"/>
        <end position="241"/>
    </location>
</feature>
<keyword evidence="2" id="KW-0547">Nucleotide-binding</keyword>
<dbReference type="RefSeq" id="WP_237820932.1">
    <property type="nucleotide sequence ID" value="NZ_JAKLTQ010000007.1"/>
</dbReference>
<organism evidence="5 6">
    <name type="scientific">Arthrobacter hankyongi</name>
    <dbReference type="NCBI Taxonomy" id="2904801"/>
    <lineage>
        <taxon>Bacteria</taxon>
        <taxon>Bacillati</taxon>
        <taxon>Actinomycetota</taxon>
        <taxon>Actinomycetes</taxon>
        <taxon>Micrococcales</taxon>
        <taxon>Micrococcaceae</taxon>
        <taxon>Arthrobacter</taxon>
    </lineage>
</organism>
<dbReference type="CDD" id="cd03293">
    <property type="entry name" value="ABC_NrtD_SsuB_transporters"/>
    <property type="match status" value="1"/>
</dbReference>
<dbReference type="InterPro" id="IPR003593">
    <property type="entry name" value="AAA+_ATPase"/>
</dbReference>
<dbReference type="PROSITE" id="PS00211">
    <property type="entry name" value="ABC_TRANSPORTER_1"/>
    <property type="match status" value="1"/>
</dbReference>
<evidence type="ECO:0000256" key="2">
    <source>
        <dbReference type="ARBA" id="ARBA00022741"/>
    </source>
</evidence>
<keyword evidence="1" id="KW-0813">Transport</keyword>
<dbReference type="InterPro" id="IPR017871">
    <property type="entry name" value="ABC_transporter-like_CS"/>
</dbReference>
<dbReference type="Pfam" id="PF00005">
    <property type="entry name" value="ABC_tran"/>
    <property type="match status" value="1"/>
</dbReference>
<evidence type="ECO:0000256" key="3">
    <source>
        <dbReference type="ARBA" id="ARBA00022840"/>
    </source>
</evidence>
<dbReference type="InterPro" id="IPR027417">
    <property type="entry name" value="P-loop_NTPase"/>
</dbReference>
<dbReference type="InterPro" id="IPR003439">
    <property type="entry name" value="ABC_transporter-like_ATP-bd"/>
</dbReference>
<evidence type="ECO:0000256" key="1">
    <source>
        <dbReference type="ARBA" id="ARBA00022448"/>
    </source>
</evidence>
<keyword evidence="6" id="KW-1185">Reference proteome</keyword>